<evidence type="ECO:0000313" key="8">
    <source>
        <dbReference type="Proteomes" id="UP001374584"/>
    </source>
</evidence>
<proteinExistence type="predicted"/>
<keyword evidence="4" id="KW-0804">Transcription</keyword>
<dbReference type="PANTHER" id="PTHR31744:SF230">
    <property type="entry name" value="NAC DOMAIN-CONTAINING PROTEIN"/>
    <property type="match status" value="1"/>
</dbReference>
<gene>
    <name evidence="7" type="ORF">VNO80_09825</name>
</gene>
<dbReference type="GO" id="GO:0005634">
    <property type="term" value="C:nucleus"/>
    <property type="evidence" value="ECO:0007669"/>
    <property type="project" value="UniProtKB-SubCell"/>
</dbReference>
<dbReference type="GO" id="GO:0006355">
    <property type="term" value="P:regulation of DNA-templated transcription"/>
    <property type="evidence" value="ECO:0007669"/>
    <property type="project" value="InterPro"/>
</dbReference>
<dbReference type="InterPro" id="IPR003441">
    <property type="entry name" value="NAC-dom"/>
</dbReference>
<comment type="subcellular location">
    <subcellularLocation>
        <location evidence="1">Nucleus</location>
    </subcellularLocation>
</comment>
<dbReference type="InterPro" id="IPR036093">
    <property type="entry name" value="NAC_dom_sf"/>
</dbReference>
<evidence type="ECO:0000256" key="1">
    <source>
        <dbReference type="ARBA" id="ARBA00004123"/>
    </source>
</evidence>
<evidence type="ECO:0000259" key="6">
    <source>
        <dbReference type="PROSITE" id="PS51005"/>
    </source>
</evidence>
<evidence type="ECO:0000256" key="3">
    <source>
        <dbReference type="ARBA" id="ARBA00023125"/>
    </source>
</evidence>
<organism evidence="7 8">
    <name type="scientific">Phaseolus coccineus</name>
    <name type="common">Scarlet runner bean</name>
    <name type="synonym">Phaseolus multiflorus</name>
    <dbReference type="NCBI Taxonomy" id="3886"/>
    <lineage>
        <taxon>Eukaryota</taxon>
        <taxon>Viridiplantae</taxon>
        <taxon>Streptophyta</taxon>
        <taxon>Embryophyta</taxon>
        <taxon>Tracheophyta</taxon>
        <taxon>Spermatophyta</taxon>
        <taxon>Magnoliopsida</taxon>
        <taxon>eudicotyledons</taxon>
        <taxon>Gunneridae</taxon>
        <taxon>Pentapetalae</taxon>
        <taxon>rosids</taxon>
        <taxon>fabids</taxon>
        <taxon>Fabales</taxon>
        <taxon>Fabaceae</taxon>
        <taxon>Papilionoideae</taxon>
        <taxon>50 kb inversion clade</taxon>
        <taxon>NPAAA clade</taxon>
        <taxon>indigoferoid/millettioid clade</taxon>
        <taxon>Phaseoleae</taxon>
        <taxon>Phaseolus</taxon>
    </lineage>
</organism>
<evidence type="ECO:0000313" key="7">
    <source>
        <dbReference type="EMBL" id="KAK7367807.1"/>
    </source>
</evidence>
<evidence type="ECO:0000256" key="2">
    <source>
        <dbReference type="ARBA" id="ARBA00023015"/>
    </source>
</evidence>
<feature type="domain" description="NAC" evidence="6">
    <location>
        <begin position="83"/>
        <end position="232"/>
    </location>
</feature>
<reference evidence="7 8" key="1">
    <citation type="submission" date="2024-01" db="EMBL/GenBank/DDBJ databases">
        <title>The genomes of 5 underutilized Papilionoideae crops provide insights into root nodulation and disease resistanc.</title>
        <authorList>
            <person name="Jiang F."/>
        </authorList>
    </citation>
    <scope>NUCLEOTIDE SEQUENCE [LARGE SCALE GENOMIC DNA]</scope>
    <source>
        <strain evidence="7">JINMINGXINNONG_FW02</strain>
        <tissue evidence="7">Leaves</tissue>
    </source>
</reference>
<dbReference type="Pfam" id="PF02365">
    <property type="entry name" value="NAM"/>
    <property type="match status" value="1"/>
</dbReference>
<dbReference type="GO" id="GO:0003677">
    <property type="term" value="F:DNA binding"/>
    <property type="evidence" value="ECO:0007669"/>
    <property type="project" value="UniProtKB-KW"/>
</dbReference>
<dbReference type="Proteomes" id="UP001374584">
    <property type="component" value="Unassembled WGS sequence"/>
</dbReference>
<keyword evidence="2" id="KW-0805">Transcription regulation</keyword>
<accession>A0AAN9NC92</accession>
<keyword evidence="3" id="KW-0238">DNA-binding</keyword>
<dbReference type="EMBL" id="JAYMYR010000004">
    <property type="protein sequence ID" value="KAK7367807.1"/>
    <property type="molecule type" value="Genomic_DNA"/>
</dbReference>
<evidence type="ECO:0000256" key="4">
    <source>
        <dbReference type="ARBA" id="ARBA00023163"/>
    </source>
</evidence>
<evidence type="ECO:0000256" key="5">
    <source>
        <dbReference type="ARBA" id="ARBA00023242"/>
    </source>
</evidence>
<dbReference type="PANTHER" id="PTHR31744">
    <property type="entry name" value="PROTEIN CUP-SHAPED COTYLEDON 2-RELATED"/>
    <property type="match status" value="1"/>
</dbReference>
<comment type="caution">
    <text evidence="7">The sequence shown here is derived from an EMBL/GenBank/DDBJ whole genome shotgun (WGS) entry which is preliminary data.</text>
</comment>
<protein>
    <recommendedName>
        <fullName evidence="6">NAC domain-containing protein</fullName>
    </recommendedName>
</protein>
<dbReference type="PROSITE" id="PS51005">
    <property type="entry name" value="NAC"/>
    <property type="match status" value="1"/>
</dbReference>
<dbReference type="AlphaFoldDB" id="A0AAN9NC92"/>
<name>A0AAN9NC92_PHACN</name>
<keyword evidence="8" id="KW-1185">Reference proteome</keyword>
<dbReference type="FunFam" id="2.170.150.80:FF:000003">
    <property type="entry name" value="NAC domain-containing protein"/>
    <property type="match status" value="1"/>
</dbReference>
<dbReference type="SUPFAM" id="SSF101941">
    <property type="entry name" value="NAC domain"/>
    <property type="match status" value="1"/>
</dbReference>
<sequence>MMLSMDYFWEQNLFFCRHHHLVVGGDREVYISLFLSSRFSATFYELKALPICTGEFYLVFLPSSKSNVSRLKSRADMNTYSHVPPGFRFHPTDEELVHYYLKKKVASKRIDIDVIKDVDLYKIEPWDLQELCKNGSHEQDEWYFFSHKDKKYPTGTRTNRATKAGFWKATGRDKAIYCKHCLTGMRKTLVFYKGRAPNGQKSDWIMHEYRLETNENGTPQEEGWVVCRVFKKRMTTVRKMGDYVSPCWYDDQVSFMQELESPMRISNPNAPNRHPYPCKKELELQFNIPHHDAFLQLPQLEGPIVPQSVASLSFSPVVSYSYGCKNNGNALQSSSLTQEHRQQQSLQFHFASNDQSMDNVMDWRVLDKFVANQLSHDEHFANVVEQIKLRANGSTKPETCQEIASTSISGWD</sequence>
<dbReference type="Gene3D" id="2.170.150.80">
    <property type="entry name" value="NAC domain"/>
    <property type="match status" value="1"/>
</dbReference>
<keyword evidence="5" id="KW-0539">Nucleus</keyword>